<dbReference type="RefSeq" id="XP_002506513.1">
    <property type="nucleotide sequence ID" value="XM_002506467.1"/>
</dbReference>
<dbReference type="SMART" id="SM00028">
    <property type="entry name" value="TPR"/>
    <property type="match status" value="5"/>
</dbReference>
<dbReference type="SUPFAM" id="SSF48452">
    <property type="entry name" value="TPR-like"/>
    <property type="match status" value="2"/>
</dbReference>
<evidence type="ECO:0000313" key="2">
    <source>
        <dbReference type="EMBL" id="ACO67771.1"/>
    </source>
</evidence>
<accession>C1EHZ9</accession>
<dbReference type="AlphaFoldDB" id="C1EHZ9"/>
<dbReference type="KEGG" id="mis:MICPUN_64405"/>
<feature type="compositionally biased region" description="Basic and acidic residues" evidence="1">
    <location>
        <begin position="467"/>
        <end position="476"/>
    </location>
</feature>
<dbReference type="Pfam" id="PF13424">
    <property type="entry name" value="TPR_12"/>
    <property type="match status" value="1"/>
</dbReference>
<dbReference type="PANTHER" id="PTHR47689:SF2">
    <property type="entry name" value="TETRATRICOPEPTIDE REPEAT (TPR)-LIKE SUPERFAMILY PROTEIN"/>
    <property type="match status" value="1"/>
</dbReference>
<dbReference type="EMBL" id="CP001333">
    <property type="protein sequence ID" value="ACO67771.1"/>
    <property type="molecule type" value="Genomic_DNA"/>
</dbReference>
<proteinExistence type="predicted"/>
<evidence type="ECO:0000313" key="3">
    <source>
        <dbReference type="Proteomes" id="UP000002009"/>
    </source>
</evidence>
<dbReference type="Proteomes" id="UP000002009">
    <property type="component" value="Chromosome 15"/>
</dbReference>
<dbReference type="Gene3D" id="1.25.40.10">
    <property type="entry name" value="Tetratricopeptide repeat domain"/>
    <property type="match status" value="1"/>
</dbReference>
<name>C1EHZ9_MICCC</name>
<organism evidence="2 3">
    <name type="scientific">Micromonas commoda (strain RCC299 / NOUM17 / CCMP2709)</name>
    <name type="common">Picoplanktonic green alga</name>
    <dbReference type="NCBI Taxonomy" id="296587"/>
    <lineage>
        <taxon>Eukaryota</taxon>
        <taxon>Viridiplantae</taxon>
        <taxon>Chlorophyta</taxon>
        <taxon>Mamiellophyceae</taxon>
        <taxon>Mamiellales</taxon>
        <taxon>Mamiellaceae</taxon>
        <taxon>Micromonas</taxon>
    </lineage>
</organism>
<reference evidence="2 3" key="1">
    <citation type="journal article" date="2009" name="Science">
        <title>Green evolution and dynamic adaptations revealed by genomes of the marine picoeukaryotes Micromonas.</title>
        <authorList>
            <person name="Worden A.Z."/>
            <person name="Lee J.H."/>
            <person name="Mock T."/>
            <person name="Rouze P."/>
            <person name="Simmons M.P."/>
            <person name="Aerts A.L."/>
            <person name="Allen A.E."/>
            <person name="Cuvelier M.L."/>
            <person name="Derelle E."/>
            <person name="Everett M.V."/>
            <person name="Foulon E."/>
            <person name="Grimwood J."/>
            <person name="Gundlach H."/>
            <person name="Henrissat B."/>
            <person name="Napoli C."/>
            <person name="McDonald S.M."/>
            <person name="Parker M.S."/>
            <person name="Rombauts S."/>
            <person name="Salamov A."/>
            <person name="Von Dassow P."/>
            <person name="Badger J.H."/>
            <person name="Coutinho P.M."/>
            <person name="Demir E."/>
            <person name="Dubchak I."/>
            <person name="Gentemann C."/>
            <person name="Eikrem W."/>
            <person name="Gready J.E."/>
            <person name="John U."/>
            <person name="Lanier W."/>
            <person name="Lindquist E.A."/>
            <person name="Lucas S."/>
            <person name="Mayer K.F."/>
            <person name="Moreau H."/>
            <person name="Not F."/>
            <person name="Otillar R."/>
            <person name="Panaud O."/>
            <person name="Pangilinan J."/>
            <person name="Paulsen I."/>
            <person name="Piegu B."/>
            <person name="Poliakov A."/>
            <person name="Robbens S."/>
            <person name="Schmutz J."/>
            <person name="Toulza E."/>
            <person name="Wyss T."/>
            <person name="Zelensky A."/>
            <person name="Zhou K."/>
            <person name="Armbrust E.V."/>
            <person name="Bhattacharya D."/>
            <person name="Goodenough U.W."/>
            <person name="Van de Peer Y."/>
            <person name="Grigoriev I.V."/>
        </authorList>
    </citation>
    <scope>NUCLEOTIDE SEQUENCE [LARGE SCALE GENOMIC DNA]</scope>
    <source>
        <strain evidence="3">RCC299 / NOUM17</strain>
    </source>
</reference>
<dbReference type="STRING" id="296587.C1EHZ9"/>
<dbReference type="InterPro" id="IPR019734">
    <property type="entry name" value="TPR_rpt"/>
</dbReference>
<dbReference type="eggNOG" id="KOG1840">
    <property type="taxonomic scope" value="Eukaryota"/>
</dbReference>
<sequence>MLRALATGSTRAIAATGAVAAYLCSAAAATEAGPSTSSDHQGANTIAGANRREVTPLDAPIAAAYPTAANKATAQWRVYTDIARDLSSRGEHEEAGKYLRRALKEAQEGFGKDDPHVAAARNNLAELYRLQKRWDEAERLYEDAARALERHFGPSHPATATAVHNLGGCKLARGDFRGAFAAYADAAKKKAASIGTSHPDYAQTLFHMAEAKRAGGEHEACASLLERSVRVLDECGRGDDGANLRRIERLAQVRGDVLGDHVSAERLRARVLEARERSSRAHGDHEPGKRGFVRDLAMSQRRAAVASALEARARSLEALGRRSDAIESLRSAVRIHETRLSDAMGLGIPRELLDADDIRPAGLVRGVIELVEQTVNPMFGWARPGAAAEAAAANMRLQLASARLTLADVALREEEARGDEAMAAMATEQLARAVGSLQPLAAAAAAALSKPPAADDDEGSKGTASRAHGDDGDRSVAADIRRREISEAPERHVAALVLFARAARTLAAIESARAIPRGGTGVGSHHLGDAVEWLYASYGADVRGVVAEAQARALLRELRDCVGCVAESRR</sequence>
<dbReference type="PANTHER" id="PTHR47689">
    <property type="entry name" value="TETRATRICOPEPTIDE REPEAT (TPR)-LIKE SUPERFAMILY PROTEIN"/>
    <property type="match status" value="1"/>
</dbReference>
<evidence type="ECO:0008006" key="4">
    <source>
        <dbReference type="Google" id="ProtNLM"/>
    </source>
</evidence>
<dbReference type="InParanoid" id="C1EHZ9"/>
<dbReference type="GeneID" id="8249270"/>
<dbReference type="InterPro" id="IPR011990">
    <property type="entry name" value="TPR-like_helical_dom_sf"/>
</dbReference>
<dbReference type="OrthoDB" id="515358at2759"/>
<feature type="region of interest" description="Disordered" evidence="1">
    <location>
        <begin position="448"/>
        <end position="476"/>
    </location>
</feature>
<evidence type="ECO:0000256" key="1">
    <source>
        <dbReference type="SAM" id="MobiDB-lite"/>
    </source>
</evidence>
<gene>
    <name evidence="2" type="ORF">MICPUN_64405</name>
</gene>
<keyword evidence="3" id="KW-1185">Reference proteome</keyword>
<protein>
    <recommendedName>
        <fullName evidence="4">Kinesin light chain</fullName>
    </recommendedName>
</protein>